<evidence type="ECO:0000313" key="4">
    <source>
        <dbReference type="Proteomes" id="UP001227230"/>
    </source>
</evidence>
<organism evidence="3 4">
    <name type="scientific">Vitis vinifera</name>
    <name type="common">Grape</name>
    <dbReference type="NCBI Taxonomy" id="29760"/>
    <lineage>
        <taxon>Eukaryota</taxon>
        <taxon>Viridiplantae</taxon>
        <taxon>Streptophyta</taxon>
        <taxon>Embryophyta</taxon>
        <taxon>Tracheophyta</taxon>
        <taxon>Spermatophyta</taxon>
        <taxon>Magnoliopsida</taxon>
        <taxon>eudicotyledons</taxon>
        <taxon>Gunneridae</taxon>
        <taxon>Pentapetalae</taxon>
        <taxon>rosids</taxon>
        <taxon>Vitales</taxon>
        <taxon>Vitaceae</taxon>
        <taxon>Viteae</taxon>
        <taxon>Vitis</taxon>
    </lineage>
</organism>
<feature type="region of interest" description="Disordered" evidence="1">
    <location>
        <begin position="217"/>
        <end position="253"/>
    </location>
</feature>
<keyword evidence="4" id="KW-1185">Reference proteome</keyword>
<dbReference type="PANTHER" id="PTHR47599">
    <property type="entry name" value="CELL-TO-CELL MOVEMENT PROTEIN"/>
    <property type="match status" value="1"/>
</dbReference>
<dbReference type="Pfam" id="PF24496">
    <property type="entry name" value="DUF7588"/>
    <property type="match status" value="1"/>
</dbReference>
<dbReference type="InterPro" id="IPR028919">
    <property type="entry name" value="Viral_movement"/>
</dbReference>
<evidence type="ECO:0000259" key="2">
    <source>
        <dbReference type="Pfam" id="PF24496"/>
    </source>
</evidence>
<accession>A0ABY9D751</accession>
<dbReference type="InterPro" id="IPR051596">
    <property type="entry name" value="Caulimoviridae_Movement"/>
</dbReference>
<dbReference type="EMBL" id="CP126661">
    <property type="protein sequence ID" value="WKA03382.1"/>
    <property type="molecule type" value="Genomic_DNA"/>
</dbReference>
<dbReference type="Pfam" id="PF01107">
    <property type="entry name" value="MP"/>
    <property type="match status" value="1"/>
</dbReference>
<sequence length="390" mass="45265">MSISLEQDNQIIRLLDGNSIDKHKKDGYNFIHFGMIQVAVKPLTRLGLNTSIVMYLRDNRHLDYRDSIIGAVQAGLNDGPVYFQCFPNFTVRLRDADILDTVVLHVKTHGFKFKEGNNPVSIITRFAYKSMTTSVGSGALCTSPKGETTLFHSDGINKSNIIVPMKIRWDEVEFPESWHFSNAVLAIEQRSERIEQIIQYPDGGGDLIFSNSFRHSSNPRVSSYEPARSSSSSIPVRITRKDEGTSSNPKNIKLTGVRSHTNLAKPFYTEEKDSTHDSQQDESPQMSPTYSQMINTISYGDENFEINKELLRKDFYSEVNKEKKDWFFRTIPKVFRTILQEEFYSYLRQEKKNIKFWIWFELFKQEEYPDYPFKIIEVTSTNKENKIYEF</sequence>
<protein>
    <recommendedName>
        <fullName evidence="2">DUF7588 domain-containing protein</fullName>
    </recommendedName>
</protein>
<evidence type="ECO:0000256" key="1">
    <source>
        <dbReference type="SAM" id="MobiDB-lite"/>
    </source>
</evidence>
<feature type="compositionally biased region" description="Low complexity" evidence="1">
    <location>
        <begin position="222"/>
        <end position="233"/>
    </location>
</feature>
<evidence type="ECO:0000313" key="3">
    <source>
        <dbReference type="EMBL" id="WKA03382.1"/>
    </source>
</evidence>
<feature type="domain" description="DUF7588" evidence="2">
    <location>
        <begin position="308"/>
        <end position="370"/>
    </location>
</feature>
<feature type="region of interest" description="Disordered" evidence="1">
    <location>
        <begin position="269"/>
        <end position="288"/>
    </location>
</feature>
<feature type="compositionally biased region" description="Basic and acidic residues" evidence="1">
    <location>
        <begin position="269"/>
        <end position="279"/>
    </location>
</feature>
<dbReference type="InterPro" id="IPR056010">
    <property type="entry name" value="DUF7588"/>
</dbReference>
<proteinExistence type="predicted"/>
<dbReference type="Proteomes" id="UP001227230">
    <property type="component" value="Chromosome 14"/>
</dbReference>
<gene>
    <name evidence="3" type="ORF">VitviT2T_021494</name>
</gene>
<name>A0ABY9D751_VITVI</name>
<reference evidence="3 4" key="1">
    <citation type="journal article" date="2023" name="Hortic Res">
        <title>The complete reference genome for grapevine (Vitis vinifera L.) genetics and breeding.</title>
        <authorList>
            <person name="Shi X."/>
            <person name="Cao S."/>
            <person name="Wang X."/>
            <person name="Huang S."/>
            <person name="Wang Y."/>
            <person name="Liu Z."/>
            <person name="Liu W."/>
            <person name="Leng X."/>
            <person name="Peng Y."/>
            <person name="Wang N."/>
            <person name="Wang Y."/>
            <person name="Ma Z."/>
            <person name="Xu X."/>
            <person name="Zhang F."/>
            <person name="Xue H."/>
            <person name="Zhong H."/>
            <person name="Wang Y."/>
            <person name="Zhang K."/>
            <person name="Velt A."/>
            <person name="Avia K."/>
            <person name="Holtgrawe D."/>
            <person name="Grimplet J."/>
            <person name="Matus J.T."/>
            <person name="Ware D."/>
            <person name="Wu X."/>
            <person name="Wang H."/>
            <person name="Liu C."/>
            <person name="Fang Y."/>
            <person name="Rustenholz C."/>
            <person name="Cheng Z."/>
            <person name="Xiao H."/>
            <person name="Zhou Y."/>
        </authorList>
    </citation>
    <scope>NUCLEOTIDE SEQUENCE [LARGE SCALE GENOMIC DNA]</scope>
    <source>
        <strain evidence="4">cv. Pinot noir / PN40024</strain>
        <tissue evidence="3">Leaf</tissue>
    </source>
</reference>
<dbReference type="PANTHER" id="PTHR47599:SF4">
    <property type="entry name" value="POLYPROTEIN"/>
    <property type="match status" value="1"/>
</dbReference>